<dbReference type="GO" id="GO:0006631">
    <property type="term" value="P:fatty acid metabolic process"/>
    <property type="evidence" value="ECO:0007669"/>
    <property type="project" value="UniProtKB-KW"/>
</dbReference>
<keyword evidence="4" id="KW-0443">Lipid metabolism</keyword>
<evidence type="ECO:0000313" key="8">
    <source>
        <dbReference type="Proteomes" id="UP000011618"/>
    </source>
</evidence>
<gene>
    <name evidence="7" type="ORF">C487_01345</name>
</gene>
<dbReference type="Gene3D" id="3.30.300.30">
    <property type="match status" value="1"/>
</dbReference>
<dbReference type="EMBL" id="AOII01000015">
    <property type="protein sequence ID" value="ELY82762.1"/>
    <property type="molecule type" value="Genomic_DNA"/>
</dbReference>
<keyword evidence="2 7" id="KW-0436">Ligase</keyword>
<comment type="similarity">
    <text evidence="1">Belongs to the ATP-dependent AMP-binding enzyme family.</text>
</comment>
<accession>L9ZAX1</accession>
<keyword evidence="3" id="KW-0276">Fatty acid metabolism</keyword>
<evidence type="ECO:0000256" key="4">
    <source>
        <dbReference type="ARBA" id="ARBA00023098"/>
    </source>
</evidence>
<sequence length="85" mass="9501">MIPAPSDEWGETPKTFVVPSNGDPADPPVSADELTAFIREQLAGYKAVRRIEYVDELPATATGKVQKYELRQEEYDDEERMVGQG</sequence>
<dbReference type="Proteomes" id="UP000011618">
    <property type="component" value="Unassembled WGS sequence"/>
</dbReference>
<evidence type="ECO:0000256" key="5">
    <source>
        <dbReference type="SAM" id="MobiDB-lite"/>
    </source>
</evidence>
<evidence type="ECO:0000313" key="7">
    <source>
        <dbReference type="EMBL" id="ELY82762.1"/>
    </source>
</evidence>
<dbReference type="InterPro" id="IPR025110">
    <property type="entry name" value="AMP-bd_C"/>
</dbReference>
<comment type="caution">
    <text evidence="7">The sequence shown here is derived from an EMBL/GenBank/DDBJ whole genome shotgun (WGS) entry which is preliminary data.</text>
</comment>
<reference evidence="7 8" key="1">
    <citation type="journal article" date="2014" name="PLoS Genet.">
        <title>Phylogenetically driven sequencing of extremely halophilic archaea reveals strategies for static and dynamic osmo-response.</title>
        <authorList>
            <person name="Becker E.A."/>
            <person name="Seitzer P.M."/>
            <person name="Tritt A."/>
            <person name="Larsen D."/>
            <person name="Krusor M."/>
            <person name="Yao A.I."/>
            <person name="Wu D."/>
            <person name="Madern D."/>
            <person name="Eisen J.A."/>
            <person name="Darling A.E."/>
            <person name="Facciotti M.T."/>
        </authorList>
    </citation>
    <scope>NUCLEOTIDE SEQUENCE [LARGE SCALE GENOMIC DNA]</scope>
    <source>
        <strain evidence="7 8">DSM 3751</strain>
    </source>
</reference>
<feature type="domain" description="AMP-binding enzyme C-terminal" evidence="6">
    <location>
        <begin position="4"/>
        <end position="64"/>
    </location>
</feature>
<name>L9ZAX1_9EURY</name>
<evidence type="ECO:0000256" key="2">
    <source>
        <dbReference type="ARBA" id="ARBA00022598"/>
    </source>
</evidence>
<dbReference type="AlphaFoldDB" id="L9ZAX1"/>
<dbReference type="PANTHER" id="PTHR43859">
    <property type="entry name" value="ACYL-ACTIVATING ENZYME"/>
    <property type="match status" value="1"/>
</dbReference>
<dbReference type="InterPro" id="IPR045851">
    <property type="entry name" value="AMP-bd_C_sf"/>
</dbReference>
<organism evidence="7 8">
    <name type="scientific">Natrinema pallidum DSM 3751</name>
    <dbReference type="NCBI Taxonomy" id="1227495"/>
    <lineage>
        <taxon>Archaea</taxon>
        <taxon>Methanobacteriati</taxon>
        <taxon>Methanobacteriota</taxon>
        <taxon>Stenosarchaea group</taxon>
        <taxon>Halobacteria</taxon>
        <taxon>Halobacteriales</taxon>
        <taxon>Natrialbaceae</taxon>
        <taxon>Natrinema</taxon>
    </lineage>
</organism>
<protein>
    <submittedName>
        <fullName evidence="7">AMP-dependent synthetase and ligase</fullName>
    </submittedName>
</protein>
<evidence type="ECO:0000256" key="1">
    <source>
        <dbReference type="ARBA" id="ARBA00006432"/>
    </source>
</evidence>
<dbReference type="SUPFAM" id="SSF56801">
    <property type="entry name" value="Acetyl-CoA synthetase-like"/>
    <property type="match status" value="1"/>
</dbReference>
<dbReference type="PANTHER" id="PTHR43859:SF4">
    <property type="entry name" value="BUTANOATE--COA LIGASE AAE1-RELATED"/>
    <property type="match status" value="1"/>
</dbReference>
<dbReference type="eggNOG" id="arCOG00856">
    <property type="taxonomic scope" value="Archaea"/>
</dbReference>
<dbReference type="Pfam" id="PF13193">
    <property type="entry name" value="AMP-binding_C"/>
    <property type="match status" value="1"/>
</dbReference>
<evidence type="ECO:0000256" key="3">
    <source>
        <dbReference type="ARBA" id="ARBA00022832"/>
    </source>
</evidence>
<dbReference type="PATRIC" id="fig|1227495.3.peg.258"/>
<proteinExistence type="inferred from homology"/>
<dbReference type="GO" id="GO:0016874">
    <property type="term" value="F:ligase activity"/>
    <property type="evidence" value="ECO:0007669"/>
    <property type="project" value="UniProtKB-KW"/>
</dbReference>
<feature type="region of interest" description="Disordered" evidence="5">
    <location>
        <begin position="1"/>
        <end position="27"/>
    </location>
</feature>
<evidence type="ECO:0000259" key="6">
    <source>
        <dbReference type="Pfam" id="PF13193"/>
    </source>
</evidence>